<organism evidence="3 4">
    <name type="scientific">Fusarium mundagurra</name>
    <dbReference type="NCBI Taxonomy" id="1567541"/>
    <lineage>
        <taxon>Eukaryota</taxon>
        <taxon>Fungi</taxon>
        <taxon>Dikarya</taxon>
        <taxon>Ascomycota</taxon>
        <taxon>Pezizomycotina</taxon>
        <taxon>Sordariomycetes</taxon>
        <taxon>Hypocreomycetidae</taxon>
        <taxon>Hypocreales</taxon>
        <taxon>Nectriaceae</taxon>
        <taxon>Fusarium</taxon>
        <taxon>Fusarium fujikuroi species complex</taxon>
    </lineage>
</organism>
<evidence type="ECO:0000313" key="4">
    <source>
        <dbReference type="Proteomes" id="UP000544331"/>
    </source>
</evidence>
<name>A0A8H6DBH9_9HYPO</name>
<evidence type="ECO:0000256" key="1">
    <source>
        <dbReference type="SAM" id="MobiDB-lite"/>
    </source>
</evidence>
<evidence type="ECO:0000256" key="2">
    <source>
        <dbReference type="SAM" id="Phobius"/>
    </source>
</evidence>
<reference evidence="3 4" key="1">
    <citation type="submission" date="2020-05" db="EMBL/GenBank/DDBJ databases">
        <title>Identification and distribution of gene clusters putatively required for synthesis of sphingolipid metabolism inhibitors in phylogenetically diverse species of the filamentous fungus Fusarium.</title>
        <authorList>
            <person name="Kim H.-S."/>
            <person name="Busman M."/>
            <person name="Brown D.W."/>
            <person name="Divon H."/>
            <person name="Uhlig S."/>
            <person name="Proctor R.H."/>
        </authorList>
    </citation>
    <scope>NUCLEOTIDE SEQUENCE [LARGE SCALE GENOMIC DNA]</scope>
    <source>
        <strain evidence="3 4">NRRL 66235</strain>
    </source>
</reference>
<dbReference type="AlphaFoldDB" id="A0A8H6DBH9"/>
<keyword evidence="2" id="KW-0812">Transmembrane</keyword>
<dbReference type="EMBL" id="JAAOAN010000324">
    <property type="protein sequence ID" value="KAF5710684.1"/>
    <property type="molecule type" value="Genomic_DNA"/>
</dbReference>
<feature type="region of interest" description="Disordered" evidence="1">
    <location>
        <begin position="37"/>
        <end position="58"/>
    </location>
</feature>
<comment type="caution">
    <text evidence="3">The sequence shown here is derived from an EMBL/GenBank/DDBJ whole genome shotgun (WGS) entry which is preliminary data.</text>
</comment>
<protein>
    <submittedName>
        <fullName evidence="3">Uncharacterized protein</fullName>
    </submittedName>
</protein>
<keyword evidence="4" id="KW-1185">Reference proteome</keyword>
<feature type="transmembrane region" description="Helical" evidence="2">
    <location>
        <begin position="6"/>
        <end position="26"/>
    </location>
</feature>
<keyword evidence="2" id="KW-1133">Transmembrane helix</keyword>
<sequence>MKLSGSITIAIAAVAVICILILAFIIKYIRKHRQAKESDPESGRKALQRIPDTPDTPAHAVPLQCPCTDVFAILGSIEIASRYMEEKKITKGWHRTSWGAPYKVVVDPEPGQDGIRAVIIPAEVDESERDRLKREWPSSRVYTDDCEDYRGGPATGLPEEIIATLV</sequence>
<proteinExistence type="predicted"/>
<evidence type="ECO:0000313" key="3">
    <source>
        <dbReference type="EMBL" id="KAF5710684.1"/>
    </source>
</evidence>
<gene>
    <name evidence="3" type="ORF">FMUND_9392</name>
</gene>
<keyword evidence="2" id="KW-0472">Membrane</keyword>
<dbReference type="OrthoDB" id="5095042at2759"/>
<accession>A0A8H6DBH9</accession>
<dbReference type="Proteomes" id="UP000544331">
    <property type="component" value="Unassembled WGS sequence"/>
</dbReference>